<protein>
    <submittedName>
        <fullName evidence="1">Uncharacterized protein</fullName>
    </submittedName>
</protein>
<organism evidence="1">
    <name type="scientific">marine sediment metagenome</name>
    <dbReference type="NCBI Taxonomy" id="412755"/>
    <lineage>
        <taxon>unclassified sequences</taxon>
        <taxon>metagenomes</taxon>
        <taxon>ecological metagenomes</taxon>
    </lineage>
</organism>
<gene>
    <name evidence="1" type="ORF">S01H1_15211</name>
</gene>
<accession>X0S6J4</accession>
<proteinExistence type="predicted"/>
<reference evidence="1" key="1">
    <citation type="journal article" date="2014" name="Front. Microbiol.">
        <title>High frequency of phylogenetically diverse reductive dehalogenase-homologous genes in deep subseafloor sedimentary metagenomes.</title>
        <authorList>
            <person name="Kawai M."/>
            <person name="Futagami T."/>
            <person name="Toyoda A."/>
            <person name="Takaki Y."/>
            <person name="Nishi S."/>
            <person name="Hori S."/>
            <person name="Arai W."/>
            <person name="Tsubouchi T."/>
            <person name="Morono Y."/>
            <person name="Uchiyama I."/>
            <person name="Ito T."/>
            <person name="Fujiyama A."/>
            <person name="Inagaki F."/>
            <person name="Takami H."/>
        </authorList>
    </citation>
    <scope>NUCLEOTIDE SEQUENCE</scope>
    <source>
        <strain evidence="1">Expedition CK06-06</strain>
    </source>
</reference>
<sequence length="63" mass="7021">MDDTLYNEIYKKKDGKIEIECGFPERGKKTKPTNPKQALGIKKVPTHCIPSGPMLEAGLAMME</sequence>
<dbReference type="AlphaFoldDB" id="X0S6J4"/>
<comment type="caution">
    <text evidence="1">The sequence shown here is derived from an EMBL/GenBank/DDBJ whole genome shotgun (WGS) entry which is preliminary data.</text>
</comment>
<feature type="non-terminal residue" evidence="1">
    <location>
        <position position="63"/>
    </location>
</feature>
<dbReference type="EMBL" id="BARS01007940">
    <property type="protein sequence ID" value="GAF71532.1"/>
    <property type="molecule type" value="Genomic_DNA"/>
</dbReference>
<name>X0S6J4_9ZZZZ</name>
<evidence type="ECO:0000313" key="1">
    <source>
        <dbReference type="EMBL" id="GAF71532.1"/>
    </source>
</evidence>